<organism evidence="2 3">
    <name type="scientific">Solanum pinnatisectum</name>
    <name type="common">tansyleaf nightshade</name>
    <dbReference type="NCBI Taxonomy" id="50273"/>
    <lineage>
        <taxon>Eukaryota</taxon>
        <taxon>Viridiplantae</taxon>
        <taxon>Streptophyta</taxon>
        <taxon>Embryophyta</taxon>
        <taxon>Tracheophyta</taxon>
        <taxon>Spermatophyta</taxon>
        <taxon>Magnoliopsida</taxon>
        <taxon>eudicotyledons</taxon>
        <taxon>Gunneridae</taxon>
        <taxon>Pentapetalae</taxon>
        <taxon>asterids</taxon>
        <taxon>lamiids</taxon>
        <taxon>Solanales</taxon>
        <taxon>Solanaceae</taxon>
        <taxon>Solanoideae</taxon>
        <taxon>Solaneae</taxon>
        <taxon>Solanum</taxon>
    </lineage>
</organism>
<feature type="region of interest" description="Disordered" evidence="1">
    <location>
        <begin position="79"/>
        <end position="112"/>
    </location>
</feature>
<evidence type="ECO:0000256" key="1">
    <source>
        <dbReference type="SAM" id="MobiDB-lite"/>
    </source>
</evidence>
<evidence type="ECO:0000313" key="2">
    <source>
        <dbReference type="EMBL" id="KAK4738288.1"/>
    </source>
</evidence>
<name>A0AAV9MKE2_9SOLN</name>
<gene>
    <name evidence="2" type="ORF">R3W88_001985</name>
</gene>
<accession>A0AAV9MKE2</accession>
<evidence type="ECO:0000313" key="3">
    <source>
        <dbReference type="Proteomes" id="UP001311915"/>
    </source>
</evidence>
<reference evidence="2 3" key="1">
    <citation type="submission" date="2023-10" db="EMBL/GenBank/DDBJ databases">
        <title>Genome-Wide Identification Analysis in wild type Solanum Pinnatisectum Reveals Some Genes Defensing Phytophthora Infestans.</title>
        <authorList>
            <person name="Sun C."/>
        </authorList>
    </citation>
    <scope>NUCLEOTIDE SEQUENCE [LARGE SCALE GENOMIC DNA]</scope>
    <source>
        <strain evidence="2">LQN</strain>
        <tissue evidence="2">Leaf</tissue>
    </source>
</reference>
<protein>
    <submittedName>
        <fullName evidence="2">Uncharacterized protein</fullName>
    </submittedName>
</protein>
<proteinExistence type="predicted"/>
<keyword evidence="3" id="KW-1185">Reference proteome</keyword>
<dbReference type="AlphaFoldDB" id="A0AAV9MKE2"/>
<sequence>MKIKLRIKRTVQIAFHQKLISDYSPQKQSNCSIINTPIETTTQNSIVVIPMQKETQNIKSMEMKFEASKTKYEKRLAEQRKAKRKTIMVDFHDMPKPAKDPRAPKRHCWNRK</sequence>
<dbReference type="Proteomes" id="UP001311915">
    <property type="component" value="Unassembled WGS sequence"/>
</dbReference>
<dbReference type="PANTHER" id="PTHR48186:SF1">
    <property type="entry name" value="TPX2 C-TERMINAL DOMAIN-CONTAINING PROTEIN"/>
    <property type="match status" value="1"/>
</dbReference>
<dbReference type="PANTHER" id="PTHR48186">
    <property type="entry name" value="NB-ARC DOMAIN-CONTAINING PROTEIN"/>
    <property type="match status" value="1"/>
</dbReference>
<comment type="caution">
    <text evidence="2">The sequence shown here is derived from an EMBL/GenBank/DDBJ whole genome shotgun (WGS) entry which is preliminary data.</text>
</comment>
<feature type="compositionally biased region" description="Basic and acidic residues" evidence="1">
    <location>
        <begin position="90"/>
        <end position="103"/>
    </location>
</feature>
<dbReference type="EMBL" id="JAWPEI010000001">
    <property type="protein sequence ID" value="KAK4738288.1"/>
    <property type="molecule type" value="Genomic_DNA"/>
</dbReference>